<dbReference type="EMBL" id="JADOUA010000001">
    <property type="protein sequence ID" value="MBG6092680.1"/>
    <property type="molecule type" value="Genomic_DNA"/>
</dbReference>
<name>A0A931DMH3_9ACTN</name>
<protein>
    <submittedName>
        <fullName evidence="4">GNAT superfamily N-acetyltransferase</fullName>
    </submittedName>
</protein>
<dbReference type="Pfam" id="PF00583">
    <property type="entry name" value="Acetyltransf_1"/>
    <property type="match status" value="1"/>
</dbReference>
<dbReference type="PANTHER" id="PTHR43877">
    <property type="entry name" value="AMINOALKYLPHOSPHONATE N-ACETYLTRANSFERASE-RELATED-RELATED"/>
    <property type="match status" value="1"/>
</dbReference>
<evidence type="ECO:0000313" key="5">
    <source>
        <dbReference type="Proteomes" id="UP000614047"/>
    </source>
</evidence>
<dbReference type="PROSITE" id="PS51186">
    <property type="entry name" value="GNAT"/>
    <property type="match status" value="1"/>
</dbReference>
<organism evidence="4 5">
    <name type="scientific">Actinomadura viridis</name>
    <dbReference type="NCBI Taxonomy" id="58110"/>
    <lineage>
        <taxon>Bacteria</taxon>
        <taxon>Bacillati</taxon>
        <taxon>Actinomycetota</taxon>
        <taxon>Actinomycetes</taxon>
        <taxon>Streptosporangiales</taxon>
        <taxon>Thermomonosporaceae</taxon>
        <taxon>Actinomadura</taxon>
    </lineage>
</organism>
<dbReference type="GO" id="GO:0016747">
    <property type="term" value="F:acyltransferase activity, transferring groups other than amino-acyl groups"/>
    <property type="evidence" value="ECO:0007669"/>
    <property type="project" value="InterPro"/>
</dbReference>
<gene>
    <name evidence="4" type="ORF">IW256_006793</name>
</gene>
<dbReference type="InterPro" id="IPR016181">
    <property type="entry name" value="Acyl_CoA_acyltransferase"/>
</dbReference>
<dbReference type="CDD" id="cd04301">
    <property type="entry name" value="NAT_SF"/>
    <property type="match status" value="1"/>
</dbReference>
<dbReference type="Proteomes" id="UP000614047">
    <property type="component" value="Unassembled WGS sequence"/>
</dbReference>
<keyword evidence="1" id="KW-0808">Transferase</keyword>
<dbReference type="PIRSF" id="PIRSF037663">
    <property type="entry name" value="Acetyltransf_GNAT_prd"/>
    <property type="match status" value="1"/>
</dbReference>
<keyword evidence="5" id="KW-1185">Reference proteome</keyword>
<feature type="domain" description="N-acetyltransferase" evidence="3">
    <location>
        <begin position="7"/>
        <end position="158"/>
    </location>
</feature>
<keyword evidence="2" id="KW-0012">Acyltransferase</keyword>
<evidence type="ECO:0000256" key="2">
    <source>
        <dbReference type="ARBA" id="ARBA00023315"/>
    </source>
</evidence>
<evidence type="ECO:0000313" key="4">
    <source>
        <dbReference type="EMBL" id="MBG6092680.1"/>
    </source>
</evidence>
<proteinExistence type="predicted"/>
<dbReference type="InterPro" id="IPR050832">
    <property type="entry name" value="Bact_Acetyltransf"/>
</dbReference>
<dbReference type="InterPro" id="IPR017255">
    <property type="entry name" value="AcTrfase_GNAT_prd"/>
</dbReference>
<evidence type="ECO:0000259" key="3">
    <source>
        <dbReference type="PROSITE" id="PS51186"/>
    </source>
</evidence>
<dbReference type="SUPFAM" id="SSF55729">
    <property type="entry name" value="Acyl-CoA N-acyltransferases (Nat)"/>
    <property type="match status" value="1"/>
</dbReference>
<accession>A0A931DMH3</accession>
<evidence type="ECO:0000256" key="1">
    <source>
        <dbReference type="ARBA" id="ARBA00022679"/>
    </source>
</evidence>
<dbReference type="Gene3D" id="3.40.630.30">
    <property type="match status" value="1"/>
</dbReference>
<dbReference type="PANTHER" id="PTHR43877:SF2">
    <property type="entry name" value="AMINOALKYLPHOSPHONATE N-ACETYLTRANSFERASE-RELATED"/>
    <property type="match status" value="1"/>
</dbReference>
<dbReference type="InterPro" id="IPR000182">
    <property type="entry name" value="GNAT_dom"/>
</dbReference>
<sequence length="158" mass="17370">MRRDQEVIFREATRADLPDIVRLLADDPLGATRESPGAVIPEAYFTAFDAISKDPNNSVIVAEVDGAVAGTLQLTYIPGLTYTGGERAQIEGVRVASEQRGHGLGQALIGWAIDQARARGCRVVQLTTDRQRPASIRFYQKMGFRPSHMGMKYHLKDA</sequence>
<dbReference type="AlphaFoldDB" id="A0A931DMH3"/>
<comment type="caution">
    <text evidence="4">The sequence shown here is derived from an EMBL/GenBank/DDBJ whole genome shotgun (WGS) entry which is preliminary data.</text>
</comment>
<reference evidence="4" key="1">
    <citation type="submission" date="2020-11" db="EMBL/GenBank/DDBJ databases">
        <title>Sequencing the genomes of 1000 actinobacteria strains.</title>
        <authorList>
            <person name="Klenk H.-P."/>
        </authorList>
    </citation>
    <scope>NUCLEOTIDE SEQUENCE</scope>
    <source>
        <strain evidence="4">DSM 43175</strain>
    </source>
</reference>